<sequence>MHHQSSEQCRNFDGHFDDDMIAFDDATSAPIGLISASNYATKLLEKFSAMRDKPELCDFRIDVNNKQFRCHKFLLMATSDYFKTMFNGNMCESQSDHVELKDFERSSNGIEAMIDFCYSGSLLITFDNIDELLHAATHLQISDAINLCCQFLIESCSIKNCIDIYKISDFYSLDNVLFVIKAFISRNFVLLMLQAPDQFEQLTYEQISDELSRDTLEIHNCNEHDLFVMTCAWIEANRAERDRYAADLFQLIRFMLMTPEQLCDSVRDHELIKCNEQSRISVQNALCYYALPSRQPLLNDKQCQIRNEPVLVAVGEVELFTLNTAAEKWETLCQAPLEENYPYPFSAITVNNYLYVLGTRRSSSEEYKSCYRFSARTCEWTKLQNLLHDRSRFAAACVDSYIYIMGGFEGFKRTTRVYVNTIERYSIEDDQWESFSTDGPQLSSLAACAYGESIFLGGGKNGQWSKIADFYCFSIEKRQLEKRSPMLNARTTHAFHIFDGKILAIGGFDDDGNGMLSIESYDIHADQWTILTSIPGAVSKTWPQSLGTVGRYIYISVFHTSNSFIVMQEGYFFNLDTKQWTKAPVVHERARYYYITLSYDVYSSFISVLEFCVFIEIILWIIIRLLSIIEDVSTSPPNTNGNLSPSSNSSLDVSANQISFPCCIFRCKPNSHPFQERCIPLHEQVKVGRAVARLKALPNNAIFDCKVLSRQHAKLWYENGKFLLQDTKSSNGTFVNNERLGKCNEESPPFEIFSDDIVQFGVDVTENNRKTTHNCIIMEVKLFHADGSEALPRSANGQSLAQIKELDINTQTLYQLAQYIQEAMHREQMLEQKLEFLQGVLRNAQQTSNDSWQAIINEDRLLARINSLEDQIRIYRIKHPNDESIKQELVRLTESHMKFEEESKIKLEKALLECADSNSRSKAFECSLQIAQDELKRFEQDNQQHRQDIQQLVQSVDEQRSMIADLETKLADTQTRCTEIENEKQRIQSDFDEYYQRTQHLEELRQKSLDNEINNHNQHDLQSSSISPLMEKNDSVEIPIVKENGEHEEIHRPTMIPSNQIELVVNHNHKDEQNNDLIEAQKQILLLREQLNEANEHLTSTEDSYRNEQEQHRTLQSEHDKTRDELVELKRRLNQEKNDNHELVQEQRTQLDQLSKSILSKQTEHDQLLRVYLCFFLFYYLFIFFLFFSLLS</sequence>
<evidence type="ECO:0000259" key="6">
    <source>
        <dbReference type="PROSITE" id="PS50006"/>
    </source>
</evidence>
<dbReference type="Gene3D" id="2.120.10.80">
    <property type="entry name" value="Kelch-type beta propeller"/>
    <property type="match status" value="1"/>
</dbReference>
<evidence type="ECO:0000256" key="2">
    <source>
        <dbReference type="ARBA" id="ARBA00022737"/>
    </source>
</evidence>
<dbReference type="Pfam" id="PF07707">
    <property type="entry name" value="BACK"/>
    <property type="match status" value="1"/>
</dbReference>
<evidence type="ECO:0000313" key="9">
    <source>
        <dbReference type="Proteomes" id="UP000663852"/>
    </source>
</evidence>
<dbReference type="InterPro" id="IPR000253">
    <property type="entry name" value="FHA_dom"/>
</dbReference>
<organism evidence="8 9">
    <name type="scientific">Adineta ricciae</name>
    <name type="common">Rotifer</name>
    <dbReference type="NCBI Taxonomy" id="249248"/>
    <lineage>
        <taxon>Eukaryota</taxon>
        <taxon>Metazoa</taxon>
        <taxon>Spiralia</taxon>
        <taxon>Gnathifera</taxon>
        <taxon>Rotifera</taxon>
        <taxon>Eurotatoria</taxon>
        <taxon>Bdelloidea</taxon>
        <taxon>Adinetida</taxon>
        <taxon>Adinetidae</taxon>
        <taxon>Adineta</taxon>
    </lineage>
</organism>
<feature type="domain" description="FHA" evidence="6">
    <location>
        <begin position="685"/>
        <end position="740"/>
    </location>
</feature>
<dbReference type="Gene3D" id="1.25.40.420">
    <property type="match status" value="1"/>
</dbReference>
<keyword evidence="2" id="KW-0677">Repeat</keyword>
<evidence type="ECO:0000313" key="8">
    <source>
        <dbReference type="EMBL" id="CAF0862210.1"/>
    </source>
</evidence>
<evidence type="ECO:0000256" key="5">
    <source>
        <dbReference type="SAM" id="Phobius"/>
    </source>
</evidence>
<dbReference type="CDD" id="cd21911">
    <property type="entry name" value="CC1_SLMAP"/>
    <property type="match status" value="1"/>
</dbReference>
<name>A0A813WJ80_ADIRI</name>
<dbReference type="Pfam" id="PF00651">
    <property type="entry name" value="BTB"/>
    <property type="match status" value="1"/>
</dbReference>
<comment type="caution">
    <text evidence="8">The sequence shown here is derived from an EMBL/GenBank/DDBJ whole genome shotgun (WGS) entry which is preliminary data.</text>
</comment>
<evidence type="ECO:0000259" key="7">
    <source>
        <dbReference type="PROSITE" id="PS50097"/>
    </source>
</evidence>
<dbReference type="InterPro" id="IPR006652">
    <property type="entry name" value="Kelch_1"/>
</dbReference>
<dbReference type="Pfam" id="PF24681">
    <property type="entry name" value="Kelch_KLHDC2_KLHL20_DRC7"/>
    <property type="match status" value="1"/>
</dbReference>
<reference evidence="8" key="1">
    <citation type="submission" date="2021-02" db="EMBL/GenBank/DDBJ databases">
        <authorList>
            <person name="Nowell W R."/>
        </authorList>
    </citation>
    <scope>NUCLEOTIDE SEQUENCE</scope>
</reference>
<dbReference type="OrthoDB" id="1925334at2759"/>
<dbReference type="InterPro" id="IPR011705">
    <property type="entry name" value="BACK"/>
</dbReference>
<dbReference type="CDD" id="cd22679">
    <property type="entry name" value="FHA_SLMAP"/>
    <property type="match status" value="1"/>
</dbReference>
<feature type="transmembrane region" description="Helical" evidence="5">
    <location>
        <begin position="1171"/>
        <end position="1191"/>
    </location>
</feature>
<dbReference type="SUPFAM" id="SSF54695">
    <property type="entry name" value="POZ domain"/>
    <property type="match status" value="1"/>
</dbReference>
<protein>
    <submittedName>
        <fullName evidence="8">Uncharacterized protein</fullName>
    </submittedName>
</protein>
<feature type="region of interest" description="Disordered" evidence="4">
    <location>
        <begin position="1098"/>
        <end position="1121"/>
    </location>
</feature>
<keyword evidence="5" id="KW-1133">Transmembrane helix</keyword>
<dbReference type="InterPro" id="IPR000210">
    <property type="entry name" value="BTB/POZ_dom"/>
</dbReference>
<dbReference type="SMART" id="SM00875">
    <property type="entry name" value="BACK"/>
    <property type="match status" value="1"/>
</dbReference>
<evidence type="ECO:0000256" key="3">
    <source>
        <dbReference type="SAM" id="Coils"/>
    </source>
</evidence>
<dbReference type="SUPFAM" id="SSF49879">
    <property type="entry name" value="SMAD/FHA domain"/>
    <property type="match status" value="1"/>
</dbReference>
<feature type="coiled-coil region" evidence="3">
    <location>
        <begin position="820"/>
        <end position="878"/>
    </location>
</feature>
<dbReference type="PANTHER" id="PTHR45632">
    <property type="entry name" value="LD33804P"/>
    <property type="match status" value="1"/>
</dbReference>
<dbReference type="InterPro" id="IPR015915">
    <property type="entry name" value="Kelch-typ_b-propeller"/>
</dbReference>
<gene>
    <name evidence="8" type="ORF">EDS130_LOCUS7869</name>
</gene>
<dbReference type="EMBL" id="CAJNOJ010000024">
    <property type="protein sequence ID" value="CAF0862210.1"/>
    <property type="molecule type" value="Genomic_DNA"/>
</dbReference>
<dbReference type="InterPro" id="IPR008984">
    <property type="entry name" value="SMAD_FHA_dom_sf"/>
</dbReference>
<dbReference type="Proteomes" id="UP000663852">
    <property type="component" value="Unassembled WGS sequence"/>
</dbReference>
<dbReference type="Pfam" id="PF00498">
    <property type="entry name" value="FHA"/>
    <property type="match status" value="1"/>
</dbReference>
<keyword evidence="1" id="KW-0880">Kelch repeat</keyword>
<dbReference type="AlphaFoldDB" id="A0A813WJ80"/>
<dbReference type="SMART" id="SM00612">
    <property type="entry name" value="Kelch"/>
    <property type="match status" value="4"/>
</dbReference>
<dbReference type="InterPro" id="IPR011333">
    <property type="entry name" value="SKP1/BTB/POZ_sf"/>
</dbReference>
<dbReference type="PROSITE" id="PS50006">
    <property type="entry name" value="FHA_DOMAIN"/>
    <property type="match status" value="1"/>
</dbReference>
<keyword evidence="3" id="KW-0175">Coiled coil</keyword>
<dbReference type="PANTHER" id="PTHR45632:SF3">
    <property type="entry name" value="KELCH-LIKE PROTEIN 32"/>
    <property type="match status" value="1"/>
</dbReference>
<dbReference type="SMART" id="SM00240">
    <property type="entry name" value="FHA"/>
    <property type="match status" value="1"/>
</dbReference>
<dbReference type="Gene3D" id="3.30.710.10">
    <property type="entry name" value="Potassium Channel Kv1.1, Chain A"/>
    <property type="match status" value="1"/>
</dbReference>
<proteinExistence type="predicted"/>
<feature type="coiled-coil region" evidence="3">
    <location>
        <begin position="921"/>
        <end position="997"/>
    </location>
</feature>
<dbReference type="SUPFAM" id="SSF117281">
    <property type="entry name" value="Kelch motif"/>
    <property type="match status" value="1"/>
</dbReference>
<dbReference type="Gene3D" id="2.60.200.20">
    <property type="match status" value="1"/>
</dbReference>
<evidence type="ECO:0000256" key="1">
    <source>
        <dbReference type="ARBA" id="ARBA00022441"/>
    </source>
</evidence>
<keyword evidence="5" id="KW-0812">Transmembrane</keyword>
<accession>A0A813WJ80</accession>
<evidence type="ECO:0000256" key="4">
    <source>
        <dbReference type="SAM" id="MobiDB-lite"/>
    </source>
</evidence>
<keyword evidence="5" id="KW-0472">Membrane</keyword>
<feature type="domain" description="BTB" evidence="7">
    <location>
        <begin position="57"/>
        <end position="126"/>
    </location>
</feature>
<dbReference type="SMART" id="SM00225">
    <property type="entry name" value="BTB"/>
    <property type="match status" value="1"/>
</dbReference>
<dbReference type="PROSITE" id="PS50097">
    <property type="entry name" value="BTB"/>
    <property type="match status" value="1"/>
</dbReference>